<dbReference type="RefSeq" id="WP_284101261.1">
    <property type="nucleotide sequence ID" value="NZ_JARRAF010000013.1"/>
</dbReference>
<evidence type="ECO:0000313" key="2">
    <source>
        <dbReference type="EMBL" id="MDK2124949.1"/>
    </source>
</evidence>
<organism evidence="2 3">
    <name type="scientific">Parachitinimonas caeni</name>
    <dbReference type="NCBI Taxonomy" id="3031301"/>
    <lineage>
        <taxon>Bacteria</taxon>
        <taxon>Pseudomonadati</taxon>
        <taxon>Pseudomonadota</taxon>
        <taxon>Betaproteobacteria</taxon>
        <taxon>Neisseriales</taxon>
        <taxon>Chitinibacteraceae</taxon>
        <taxon>Parachitinimonas</taxon>
    </lineage>
</organism>
<sequence length="112" mass="12534">MKPQLIEDEIGRHLRAAEASGELRQAASFGKPLQDAAGWQETPEALRMPFKILKEAGFVPPEVEMLRERSELAQQLADCADEVERRSLQTQLANLEQKLALRLATLQGRGQL</sequence>
<proteinExistence type="predicted"/>
<gene>
    <name evidence="2" type="ORF">PZA18_12915</name>
</gene>
<feature type="domain" description="DnaJ homologue subfamily C member 28 conserved" evidence="1">
    <location>
        <begin position="12"/>
        <end position="77"/>
    </location>
</feature>
<protein>
    <submittedName>
        <fullName evidence="2">DUF1992 domain-containing protein</fullName>
    </submittedName>
</protein>
<evidence type="ECO:0000259" key="1">
    <source>
        <dbReference type="Pfam" id="PF09350"/>
    </source>
</evidence>
<dbReference type="InterPro" id="IPR018961">
    <property type="entry name" value="DnaJ_homolog_subfam-C_membr-28"/>
</dbReference>
<comment type="caution">
    <text evidence="2">The sequence shown here is derived from an EMBL/GenBank/DDBJ whole genome shotgun (WGS) entry which is preliminary data.</text>
</comment>
<dbReference type="EMBL" id="JARRAF010000013">
    <property type="protein sequence ID" value="MDK2124949.1"/>
    <property type="molecule type" value="Genomic_DNA"/>
</dbReference>
<name>A0ABT7DY77_9NEIS</name>
<evidence type="ECO:0000313" key="3">
    <source>
        <dbReference type="Proteomes" id="UP001172778"/>
    </source>
</evidence>
<dbReference type="Proteomes" id="UP001172778">
    <property type="component" value="Unassembled WGS sequence"/>
</dbReference>
<dbReference type="Pfam" id="PF09350">
    <property type="entry name" value="DJC28_CD"/>
    <property type="match status" value="1"/>
</dbReference>
<keyword evidence="3" id="KW-1185">Reference proteome</keyword>
<accession>A0ABT7DY77</accession>
<reference evidence="2" key="1">
    <citation type="submission" date="2023-03" db="EMBL/GenBank/DDBJ databases">
        <title>Chitinimonas shenzhenensis gen. nov., sp. nov., a novel member of family Burkholderiaceae isolated from activated sludge collected in Shen Zhen, China.</title>
        <authorList>
            <person name="Wang X."/>
        </authorList>
    </citation>
    <scope>NUCLEOTIDE SEQUENCE</scope>
    <source>
        <strain evidence="2">DQS-5</strain>
    </source>
</reference>